<dbReference type="EMBL" id="LCZI01000377">
    <property type="protein sequence ID" value="KKZ66894.1"/>
    <property type="molecule type" value="Genomic_DNA"/>
</dbReference>
<evidence type="ECO:0000313" key="1">
    <source>
        <dbReference type="EMBL" id="KKZ66894.1"/>
    </source>
</evidence>
<dbReference type="OrthoDB" id="3223416at2759"/>
<name>A0A0G2J5N9_9EURO</name>
<dbReference type="AlphaFoldDB" id="A0A0G2J5N9"/>
<protein>
    <submittedName>
        <fullName evidence="1">Uncharacterized protein</fullName>
    </submittedName>
</protein>
<comment type="caution">
    <text evidence="1">The sequence shown here is derived from an EMBL/GenBank/DDBJ whole genome shotgun (WGS) entry which is preliminary data.</text>
</comment>
<sequence>MYLEPTNPLTAINSSHLPLSILPYLLTPFTTLTTSYPTTSPLPFITSTLNVTPIVDKAGLSALGCWALFFTGSAHITLPNGTEEAWVESGRNGPLIAADTACGYGCSSACVSESRADVDVADSVPRRGCAVA</sequence>
<dbReference type="Proteomes" id="UP000034164">
    <property type="component" value="Unassembled WGS sequence"/>
</dbReference>
<evidence type="ECO:0000313" key="2">
    <source>
        <dbReference type="Proteomes" id="UP000034164"/>
    </source>
</evidence>
<reference evidence="2" key="1">
    <citation type="journal article" date="2015" name="PLoS Genet.">
        <title>The dynamic genome and transcriptome of the human fungal pathogen Blastomyces and close relative Emmonsia.</title>
        <authorList>
            <person name="Munoz J.F."/>
            <person name="Gauthier G.M."/>
            <person name="Desjardins C.A."/>
            <person name="Gallo J.E."/>
            <person name="Holder J."/>
            <person name="Sullivan T.D."/>
            <person name="Marty A.J."/>
            <person name="Carmen J.C."/>
            <person name="Chen Z."/>
            <person name="Ding L."/>
            <person name="Gujja S."/>
            <person name="Magrini V."/>
            <person name="Misas E."/>
            <person name="Mitreva M."/>
            <person name="Priest M."/>
            <person name="Saif S."/>
            <person name="Whiston E.A."/>
            <person name="Young S."/>
            <person name="Zeng Q."/>
            <person name="Goldman W.E."/>
            <person name="Mardis E.R."/>
            <person name="Taylor J.W."/>
            <person name="McEwen J.G."/>
            <person name="Clay O.K."/>
            <person name="Klein B.S."/>
            <person name="Cuomo C.A."/>
        </authorList>
    </citation>
    <scope>NUCLEOTIDE SEQUENCE [LARGE SCALE GENOMIC DNA]</scope>
    <source>
        <strain evidence="2">UAMH 3008</strain>
    </source>
</reference>
<gene>
    <name evidence="1" type="ORF">EMCG_07390</name>
</gene>
<dbReference type="VEuPathDB" id="FungiDB:EMCG_07390"/>
<proteinExistence type="predicted"/>
<organism evidence="1 2">
    <name type="scientific">[Emmonsia] crescens</name>
    <dbReference type="NCBI Taxonomy" id="73230"/>
    <lineage>
        <taxon>Eukaryota</taxon>
        <taxon>Fungi</taxon>
        <taxon>Dikarya</taxon>
        <taxon>Ascomycota</taxon>
        <taxon>Pezizomycotina</taxon>
        <taxon>Eurotiomycetes</taxon>
        <taxon>Eurotiomycetidae</taxon>
        <taxon>Onygenales</taxon>
        <taxon>Ajellomycetaceae</taxon>
        <taxon>Emergomyces</taxon>
    </lineage>
</organism>
<accession>A0A0G2J5N9</accession>